<dbReference type="EMBL" id="BJXK01000021">
    <property type="protein sequence ID" value="GEM81339.1"/>
    <property type="molecule type" value="Genomic_DNA"/>
</dbReference>
<proteinExistence type="predicted"/>
<accession>A0A511QVE1</accession>
<dbReference type="PANTHER" id="PTHR38785">
    <property type="entry name" value="HOMOLOG OF VIRK"/>
    <property type="match status" value="1"/>
</dbReference>
<evidence type="ECO:0000313" key="1">
    <source>
        <dbReference type="EMBL" id="GEM81339.1"/>
    </source>
</evidence>
<name>A0A511QVE1_9VIBR</name>
<protein>
    <submittedName>
        <fullName evidence="1">Membrane protein</fullName>
    </submittedName>
</protein>
<sequence>MITDQQTAVVPENELDLFAYPSENSFKSIWLKSRFFVLSKVYKSTFAHIKALTGNSLFHTAVESKPRILEKALKPYLYVDIKPMQRMRHIEEHFSLLSDTFGNSIEGAFKEDGLTLLSLEDSKGSSYSIILFDGEMREGSLGLRIINDLGQTIYSITFNLSTSPVKTMHIGALKGPSEQIEDRNQVIKTLTRSFHGLRPKALMVELALIFGKSIGVQEFVGVSNKGHIYQALRYKGSKNKAVTFDYDELWAEYGAVQCDKYRYDIPAFPERKDPSALKKNKRRLYTKRYAWLDELELDLSNKINALKTETIELG</sequence>
<dbReference type="PANTHER" id="PTHR38785:SF1">
    <property type="entry name" value="HOMOLOG OF VIRK"/>
    <property type="match status" value="1"/>
</dbReference>
<gene>
    <name evidence="1" type="ORF">VSU01S_35840</name>
</gene>
<dbReference type="InterPro" id="IPR007488">
    <property type="entry name" value="DUF535"/>
</dbReference>
<dbReference type="GO" id="GO:0006974">
    <property type="term" value="P:DNA damage response"/>
    <property type="evidence" value="ECO:0007669"/>
    <property type="project" value="TreeGrafter"/>
</dbReference>
<evidence type="ECO:0000313" key="2">
    <source>
        <dbReference type="Proteomes" id="UP000321113"/>
    </source>
</evidence>
<keyword evidence="2" id="KW-1185">Reference proteome</keyword>
<comment type="caution">
    <text evidence="1">The sequence shown here is derived from an EMBL/GenBank/DDBJ whole genome shotgun (WGS) entry which is preliminary data.</text>
</comment>
<dbReference type="AlphaFoldDB" id="A0A511QVE1"/>
<organism evidence="1 2">
    <name type="scientific">Vibrio superstes NBRC 103154</name>
    <dbReference type="NCBI Taxonomy" id="1219062"/>
    <lineage>
        <taxon>Bacteria</taxon>
        <taxon>Pseudomonadati</taxon>
        <taxon>Pseudomonadota</taxon>
        <taxon>Gammaproteobacteria</taxon>
        <taxon>Vibrionales</taxon>
        <taxon>Vibrionaceae</taxon>
        <taxon>Vibrio</taxon>
    </lineage>
</organism>
<dbReference type="OrthoDB" id="6835762at2"/>
<dbReference type="RefSeq" id="WP_119008248.1">
    <property type="nucleotide sequence ID" value="NZ_BJXK01000021.1"/>
</dbReference>
<dbReference type="Proteomes" id="UP000321113">
    <property type="component" value="Unassembled WGS sequence"/>
</dbReference>
<reference evidence="1 2" key="1">
    <citation type="submission" date="2019-07" db="EMBL/GenBank/DDBJ databases">
        <title>Whole genome shotgun sequence of Vibrio superstes NBRC 103154.</title>
        <authorList>
            <person name="Hosoyama A."/>
            <person name="Uohara A."/>
            <person name="Ohji S."/>
            <person name="Ichikawa N."/>
        </authorList>
    </citation>
    <scope>NUCLEOTIDE SEQUENCE [LARGE SCALE GENOMIC DNA]</scope>
    <source>
        <strain evidence="1 2">NBRC 103154</strain>
    </source>
</reference>
<dbReference type="Pfam" id="PF04393">
    <property type="entry name" value="DUF535"/>
    <property type="match status" value="1"/>
</dbReference>